<dbReference type="NCBIfam" id="TIGR01133">
    <property type="entry name" value="murG"/>
    <property type="match status" value="1"/>
</dbReference>
<feature type="domain" description="Glycosyl transferase family 28 C-terminal" evidence="12">
    <location>
        <begin position="171"/>
        <end position="313"/>
    </location>
</feature>
<evidence type="ECO:0000259" key="11">
    <source>
        <dbReference type="Pfam" id="PF03033"/>
    </source>
</evidence>
<dbReference type="EC" id="2.4.1.227" evidence="10"/>
<evidence type="ECO:0000256" key="10">
    <source>
        <dbReference type="HAMAP-Rule" id="MF_00033"/>
    </source>
</evidence>
<feature type="binding site" evidence="10">
    <location>
        <begin position="10"/>
        <end position="12"/>
    </location>
    <ligand>
        <name>UDP-N-acetyl-alpha-D-glucosamine</name>
        <dbReference type="ChEBI" id="CHEBI:57705"/>
    </ligand>
</feature>
<keyword evidence="9 10" id="KW-0961">Cell wall biogenesis/degradation</keyword>
<comment type="catalytic activity">
    <reaction evidence="10">
        <text>di-trans,octa-cis-undecaprenyl diphospho-N-acetyl-alpha-D-muramoyl-L-alanyl-D-glutamyl-meso-2,6-diaminopimeloyl-D-alanyl-D-alanine + UDP-N-acetyl-alpha-D-glucosamine = di-trans,octa-cis-undecaprenyl diphospho-[N-acetyl-alpha-D-glucosaminyl-(1-&gt;4)]-N-acetyl-alpha-D-muramoyl-L-alanyl-D-glutamyl-meso-2,6-diaminopimeloyl-D-alanyl-D-alanine + UDP + H(+)</text>
        <dbReference type="Rhea" id="RHEA:31227"/>
        <dbReference type="ChEBI" id="CHEBI:15378"/>
        <dbReference type="ChEBI" id="CHEBI:57705"/>
        <dbReference type="ChEBI" id="CHEBI:58223"/>
        <dbReference type="ChEBI" id="CHEBI:61387"/>
        <dbReference type="ChEBI" id="CHEBI:61388"/>
        <dbReference type="EC" id="2.4.1.227"/>
    </reaction>
</comment>
<feature type="binding site" evidence="10">
    <location>
        <position position="177"/>
    </location>
    <ligand>
        <name>UDP-N-acetyl-alpha-D-glucosamine</name>
        <dbReference type="ChEBI" id="CHEBI:57705"/>
    </ligand>
</feature>
<evidence type="ECO:0000256" key="2">
    <source>
        <dbReference type="ARBA" id="ARBA00022618"/>
    </source>
</evidence>
<feature type="domain" description="Glycosyltransferase family 28 N-terminal" evidence="11">
    <location>
        <begin position="3"/>
        <end position="142"/>
    </location>
</feature>
<comment type="subcellular location">
    <subcellularLocation>
        <location evidence="10">Cell membrane</location>
        <topology evidence="10">Peripheral membrane protein</topology>
        <orientation evidence="10">Cytoplasmic side</orientation>
    </subcellularLocation>
</comment>
<comment type="pathway">
    <text evidence="10">Cell wall biogenesis; peptidoglycan biosynthesis.</text>
</comment>
<name>A0AAU7E786_9BACT</name>
<evidence type="ECO:0000256" key="6">
    <source>
        <dbReference type="ARBA" id="ARBA00022984"/>
    </source>
</evidence>
<proteinExistence type="inferred from homology"/>
<dbReference type="AlphaFoldDB" id="A0AAU7E786"/>
<dbReference type="GO" id="GO:0008360">
    <property type="term" value="P:regulation of cell shape"/>
    <property type="evidence" value="ECO:0007669"/>
    <property type="project" value="UniProtKB-KW"/>
</dbReference>
<dbReference type="GO" id="GO:0050511">
    <property type="term" value="F:undecaprenyldiphospho-muramoylpentapeptide beta-N-acetylglucosaminyltransferase activity"/>
    <property type="evidence" value="ECO:0007669"/>
    <property type="project" value="UniProtKB-UniRule"/>
</dbReference>
<dbReference type="HAMAP" id="MF_00033">
    <property type="entry name" value="MurG"/>
    <property type="match status" value="1"/>
</dbReference>
<evidence type="ECO:0000259" key="12">
    <source>
        <dbReference type="Pfam" id="PF04101"/>
    </source>
</evidence>
<dbReference type="GO" id="GO:0051301">
    <property type="term" value="P:cell division"/>
    <property type="evidence" value="ECO:0007669"/>
    <property type="project" value="UniProtKB-KW"/>
</dbReference>
<comment type="function">
    <text evidence="10">Cell wall formation. Catalyzes the transfer of a GlcNAc subunit on undecaprenyl-pyrophosphoryl-MurNAc-pentapeptide (lipid intermediate I) to form undecaprenyl-pyrophosphoryl-MurNAc-(pentapeptide)GlcNAc (lipid intermediate II).</text>
</comment>
<comment type="similarity">
    <text evidence="10">Belongs to the glycosyltransferase 28 family. MurG subfamily.</text>
</comment>
<sequence length="335" mass="37420">MKIAITGGGTGGHLSIAKCILESAKKRNLECIYIGSQNGQDKAWFENEDKFEAKYFLSSSGVVNKKGFGKLKSFIHILKLSFECKKILRQHNIQAVFSVGGYSSAPAAFGAIFSRTPLFIHEQNSKKGSLNSLLKPFSKKFFSAFENTFCPYPVDEKFFNSARKRSELKSIIFLGGSQGANFINQLALKLACELNAKGISIIHQCGKNDYELCKKEYEKLNIQVDLFAFDNHLELKMQKADLAISRAGASTLFELCANTLPALFIPFAYAAKNHQYFNAKFLQDKALCQIFTQEQAKNENAILKAILAMNLEDISSRLKDIVQKNGADFMLQEVL</sequence>
<evidence type="ECO:0000256" key="5">
    <source>
        <dbReference type="ARBA" id="ARBA00022960"/>
    </source>
</evidence>
<dbReference type="SUPFAM" id="SSF53756">
    <property type="entry name" value="UDP-Glycosyltransferase/glycogen phosphorylase"/>
    <property type="match status" value="1"/>
</dbReference>
<evidence type="ECO:0000256" key="9">
    <source>
        <dbReference type="ARBA" id="ARBA00023316"/>
    </source>
</evidence>
<feature type="binding site" evidence="10">
    <location>
        <position position="275"/>
    </location>
    <ligand>
        <name>UDP-N-acetyl-alpha-D-glucosamine</name>
        <dbReference type="ChEBI" id="CHEBI:57705"/>
    </ligand>
</feature>
<keyword evidence="7 10" id="KW-0472">Membrane</keyword>
<dbReference type="Pfam" id="PF04101">
    <property type="entry name" value="Glyco_tran_28_C"/>
    <property type="match status" value="1"/>
</dbReference>
<dbReference type="InterPro" id="IPR006009">
    <property type="entry name" value="GlcNAc_MurG"/>
</dbReference>
<keyword evidence="1 10" id="KW-1003">Cell membrane</keyword>
<dbReference type="GO" id="GO:0005975">
    <property type="term" value="P:carbohydrate metabolic process"/>
    <property type="evidence" value="ECO:0007669"/>
    <property type="project" value="InterPro"/>
</dbReference>
<evidence type="ECO:0000256" key="4">
    <source>
        <dbReference type="ARBA" id="ARBA00022679"/>
    </source>
</evidence>
<dbReference type="EMBL" id="CP155620">
    <property type="protein sequence ID" value="XBJ29340.1"/>
    <property type="molecule type" value="Genomic_DNA"/>
</dbReference>
<dbReference type="InterPro" id="IPR007235">
    <property type="entry name" value="Glyco_trans_28_C"/>
</dbReference>
<evidence type="ECO:0000313" key="13">
    <source>
        <dbReference type="EMBL" id="XBJ29340.1"/>
    </source>
</evidence>
<evidence type="ECO:0000256" key="8">
    <source>
        <dbReference type="ARBA" id="ARBA00023306"/>
    </source>
</evidence>
<dbReference type="GO" id="GO:0009252">
    <property type="term" value="P:peptidoglycan biosynthetic process"/>
    <property type="evidence" value="ECO:0007669"/>
    <property type="project" value="UniProtKB-UniRule"/>
</dbReference>
<dbReference type="InterPro" id="IPR004276">
    <property type="entry name" value="GlycoTrans_28_N"/>
</dbReference>
<feature type="binding site" evidence="10">
    <location>
        <position position="124"/>
    </location>
    <ligand>
        <name>UDP-N-acetyl-alpha-D-glucosamine</name>
        <dbReference type="ChEBI" id="CHEBI:57705"/>
    </ligand>
</feature>
<dbReference type="GO" id="GO:0005886">
    <property type="term" value="C:plasma membrane"/>
    <property type="evidence" value="ECO:0007669"/>
    <property type="project" value="UniProtKB-SubCell"/>
</dbReference>
<comment type="caution">
    <text evidence="10">Lacks conserved residue(s) required for the propagation of feature annotation.</text>
</comment>
<keyword evidence="8 10" id="KW-0131">Cell cycle</keyword>
<evidence type="ECO:0000256" key="7">
    <source>
        <dbReference type="ARBA" id="ARBA00023136"/>
    </source>
</evidence>
<keyword evidence="2 10" id="KW-0132">Cell division</keyword>
<reference evidence="13" key="1">
    <citation type="submission" date="2024-05" db="EMBL/GenBank/DDBJ databases">
        <title>Campylobacter coli isolated from environmental waters in Slovenia.</title>
        <authorList>
            <person name="Zautner A.E."/>
            <person name="Bunk B."/>
            <person name="Riedel T."/>
            <person name="Sproeer C."/>
        </authorList>
    </citation>
    <scope>NUCLEOTIDE SEQUENCE</scope>
    <source>
        <strain evidence="13">CCS1377</strain>
    </source>
</reference>
<evidence type="ECO:0000256" key="1">
    <source>
        <dbReference type="ARBA" id="ARBA00022475"/>
    </source>
</evidence>
<gene>
    <name evidence="10 13" type="primary">murG</name>
    <name evidence="13" type="ORF">AAH949_00420</name>
</gene>
<dbReference type="Gene3D" id="3.40.50.2000">
    <property type="entry name" value="Glycogen Phosphorylase B"/>
    <property type="match status" value="2"/>
</dbReference>
<dbReference type="GO" id="GO:0071555">
    <property type="term" value="P:cell wall organization"/>
    <property type="evidence" value="ECO:0007669"/>
    <property type="project" value="UniProtKB-KW"/>
</dbReference>
<dbReference type="RefSeq" id="WP_348518646.1">
    <property type="nucleotide sequence ID" value="NZ_CP155620.1"/>
</dbReference>
<protein>
    <recommendedName>
        <fullName evidence="10">UDP-N-acetylglucosamine--N-acetylmuramyl-(pentapeptide) pyrophosphoryl-undecaprenol N-acetylglucosamine transferase</fullName>
        <ecNumber evidence="10">2.4.1.227</ecNumber>
    </recommendedName>
    <alternativeName>
        <fullName evidence="10">Undecaprenyl-PP-MurNAc-pentapeptide-UDPGlcNAc GlcNAc transferase</fullName>
    </alternativeName>
</protein>
<dbReference type="CDD" id="cd03785">
    <property type="entry name" value="GT28_MurG"/>
    <property type="match status" value="1"/>
</dbReference>
<organism evidence="13">
    <name type="scientific">Campylobacter sp. CCS1377</name>
    <dbReference type="NCBI Taxonomy" id="3158229"/>
    <lineage>
        <taxon>Bacteria</taxon>
        <taxon>Pseudomonadati</taxon>
        <taxon>Campylobacterota</taxon>
        <taxon>Epsilonproteobacteria</taxon>
        <taxon>Campylobacterales</taxon>
        <taxon>Campylobacteraceae</taxon>
        <taxon>Campylobacter</taxon>
    </lineage>
</organism>
<keyword evidence="3 10" id="KW-0328">Glycosyltransferase</keyword>
<evidence type="ECO:0000256" key="3">
    <source>
        <dbReference type="ARBA" id="ARBA00022676"/>
    </source>
</evidence>
<accession>A0AAU7E786</accession>
<dbReference type="Pfam" id="PF03033">
    <property type="entry name" value="Glyco_transf_28"/>
    <property type="match status" value="1"/>
</dbReference>
<dbReference type="PANTHER" id="PTHR21015">
    <property type="entry name" value="UDP-N-ACETYLGLUCOSAMINE--N-ACETYLMURAMYL-(PENTAPEPTIDE) PYROPHOSPHORYL-UNDECAPRENOL N-ACETYLGLUCOSAMINE TRANSFERASE 1"/>
    <property type="match status" value="1"/>
</dbReference>
<keyword evidence="6 10" id="KW-0573">Peptidoglycan synthesis</keyword>
<keyword evidence="4 10" id="KW-0808">Transferase</keyword>
<keyword evidence="5 10" id="KW-0133">Cell shape</keyword>
<dbReference type="PANTHER" id="PTHR21015:SF22">
    <property type="entry name" value="GLYCOSYLTRANSFERASE"/>
    <property type="match status" value="1"/>
</dbReference>